<protein>
    <recommendedName>
        <fullName evidence="3">Egg protein CP391S</fullName>
    </recommendedName>
</protein>
<dbReference type="AlphaFoldDB" id="C1LFC2"/>
<keyword evidence="1" id="KW-1133">Transmembrane helix</keyword>
<evidence type="ECO:0000256" key="1">
    <source>
        <dbReference type="SAM" id="Phobius"/>
    </source>
</evidence>
<accession>C1LFC2</accession>
<organism evidence="2">
    <name type="scientific">Schistosoma japonicum</name>
    <name type="common">Blood fluke</name>
    <dbReference type="NCBI Taxonomy" id="6182"/>
    <lineage>
        <taxon>Eukaryota</taxon>
        <taxon>Metazoa</taxon>
        <taxon>Spiralia</taxon>
        <taxon>Lophotrochozoa</taxon>
        <taxon>Platyhelminthes</taxon>
        <taxon>Trematoda</taxon>
        <taxon>Digenea</taxon>
        <taxon>Strigeidida</taxon>
        <taxon>Schistosomatoidea</taxon>
        <taxon>Schistosomatidae</taxon>
        <taxon>Schistosoma</taxon>
    </lineage>
</organism>
<reference evidence="2" key="2">
    <citation type="submission" date="2009-03" db="EMBL/GenBank/DDBJ databases">
        <authorList>
            <person name="Gang L."/>
        </authorList>
    </citation>
    <scope>NUCLEOTIDE SEQUENCE</scope>
    <source>
        <strain evidence="2">Anhui</strain>
    </source>
</reference>
<keyword evidence="1" id="KW-0812">Transmembrane</keyword>
<proteinExistence type="evidence at transcript level"/>
<feature type="transmembrane region" description="Helical" evidence="1">
    <location>
        <begin position="15"/>
        <end position="36"/>
    </location>
</feature>
<name>C1LFC2_SCHJA</name>
<dbReference type="EMBL" id="FN317670">
    <property type="protein sequence ID" value="CAX73400.1"/>
    <property type="molecule type" value="mRNA"/>
</dbReference>
<reference evidence="2" key="1">
    <citation type="journal article" date="2009" name="Nature">
        <title>The Schistosoma japonicum genome reveals features of host-parasite interplay.</title>
        <authorList>
            <person name="Liu F."/>
            <person name="Zhou Y."/>
            <person name="Wang Z.Q."/>
            <person name="Lu G."/>
            <person name="Zheng H."/>
            <person name="Brindley P.J."/>
            <person name="McManus D.P."/>
            <person name="Blair D."/>
            <person name="Zhang Q.H."/>
            <person name="Zhong Y."/>
            <person name="Wang S."/>
            <person name="Han Z.G."/>
            <person name="Chen Z."/>
        </authorList>
    </citation>
    <scope>NUCLEOTIDE SEQUENCE</scope>
    <source>
        <strain evidence="2">Anhui</strain>
    </source>
</reference>
<sequence>MRAAMSIDLRQTSSLLYWFIPSMMYFNILFLGNIVAQEPYYIESRLVNFYERGSYRPVDIKRGNGLFIEDIGFRVTSHQFSFRSALIFKSGKALTVYWKEMHFCQSHPDASINVIMFIYDNGFIQCLPDVLSTVPDDCTMTIEITEGIYNGSEEGNGSIIQEKVIHNSVLSGFITNSISVITFIPQPRCLEQTTEDECIAESLQNVSCTWCPDSETCSRNASSCSYEDQN</sequence>
<evidence type="ECO:0008006" key="3">
    <source>
        <dbReference type="Google" id="ProtNLM"/>
    </source>
</evidence>
<evidence type="ECO:0000313" key="2">
    <source>
        <dbReference type="EMBL" id="CAX73400.1"/>
    </source>
</evidence>
<keyword evidence="1" id="KW-0472">Membrane</keyword>